<keyword evidence="2" id="KW-1185">Reference proteome</keyword>
<accession>A0AAV7RM59</accession>
<reference evidence="1" key="1">
    <citation type="journal article" date="2022" name="bioRxiv">
        <title>Sequencing and chromosome-scale assembly of the giantPleurodeles waltlgenome.</title>
        <authorList>
            <person name="Brown T."/>
            <person name="Elewa A."/>
            <person name="Iarovenko S."/>
            <person name="Subramanian E."/>
            <person name="Araus A.J."/>
            <person name="Petzold A."/>
            <person name="Susuki M."/>
            <person name="Suzuki K.-i.T."/>
            <person name="Hayashi T."/>
            <person name="Toyoda A."/>
            <person name="Oliveira C."/>
            <person name="Osipova E."/>
            <person name="Leigh N.D."/>
            <person name="Simon A."/>
            <person name="Yun M.H."/>
        </authorList>
    </citation>
    <scope>NUCLEOTIDE SEQUENCE</scope>
    <source>
        <strain evidence="1">20211129_DDA</strain>
        <tissue evidence="1">Liver</tissue>
    </source>
</reference>
<evidence type="ECO:0000313" key="2">
    <source>
        <dbReference type="Proteomes" id="UP001066276"/>
    </source>
</evidence>
<gene>
    <name evidence="1" type="ORF">NDU88_005380</name>
</gene>
<proteinExistence type="predicted"/>
<dbReference type="AlphaFoldDB" id="A0AAV7RM59"/>
<dbReference type="Proteomes" id="UP001066276">
    <property type="component" value="Chromosome 5"/>
</dbReference>
<dbReference type="EMBL" id="JANPWB010000009">
    <property type="protein sequence ID" value="KAJ1152605.1"/>
    <property type="molecule type" value="Genomic_DNA"/>
</dbReference>
<evidence type="ECO:0000313" key="1">
    <source>
        <dbReference type="EMBL" id="KAJ1152605.1"/>
    </source>
</evidence>
<sequence>MSVWGLLLVDGWPRAGDHEYTAVTLGRVRRADAQLIHDNGTLIYDAEDTLTEFADYYTDLFTPRHTYDAEGFTRYFGRLTVA</sequence>
<organism evidence="1 2">
    <name type="scientific">Pleurodeles waltl</name>
    <name type="common">Iberian ribbed newt</name>
    <dbReference type="NCBI Taxonomy" id="8319"/>
    <lineage>
        <taxon>Eukaryota</taxon>
        <taxon>Metazoa</taxon>
        <taxon>Chordata</taxon>
        <taxon>Craniata</taxon>
        <taxon>Vertebrata</taxon>
        <taxon>Euteleostomi</taxon>
        <taxon>Amphibia</taxon>
        <taxon>Batrachia</taxon>
        <taxon>Caudata</taxon>
        <taxon>Salamandroidea</taxon>
        <taxon>Salamandridae</taxon>
        <taxon>Pleurodelinae</taxon>
        <taxon>Pleurodeles</taxon>
    </lineage>
</organism>
<protein>
    <submittedName>
        <fullName evidence="1">Uncharacterized protein</fullName>
    </submittedName>
</protein>
<name>A0AAV7RM59_PLEWA</name>
<comment type="caution">
    <text evidence="1">The sequence shown here is derived from an EMBL/GenBank/DDBJ whole genome shotgun (WGS) entry which is preliminary data.</text>
</comment>